<feature type="transmembrane region" description="Helical" evidence="1">
    <location>
        <begin position="67"/>
        <end position="85"/>
    </location>
</feature>
<proteinExistence type="predicted"/>
<evidence type="ECO:0000313" key="3">
    <source>
        <dbReference type="Proteomes" id="UP000326354"/>
    </source>
</evidence>
<dbReference type="Proteomes" id="UP000326354">
    <property type="component" value="Chromosome"/>
</dbReference>
<feature type="transmembrane region" description="Helical" evidence="1">
    <location>
        <begin position="12"/>
        <end position="41"/>
    </location>
</feature>
<keyword evidence="1" id="KW-1133">Transmembrane helix</keyword>
<accession>A0A5S9IN01</accession>
<evidence type="ECO:0000256" key="1">
    <source>
        <dbReference type="SAM" id="Phobius"/>
    </source>
</evidence>
<organism evidence="2 3">
    <name type="scientific">Uabimicrobium amorphum</name>
    <dbReference type="NCBI Taxonomy" id="2596890"/>
    <lineage>
        <taxon>Bacteria</taxon>
        <taxon>Pseudomonadati</taxon>
        <taxon>Planctomycetota</taxon>
        <taxon>Candidatus Uabimicrobiia</taxon>
        <taxon>Candidatus Uabimicrobiales</taxon>
        <taxon>Candidatus Uabimicrobiaceae</taxon>
        <taxon>Candidatus Uabimicrobium</taxon>
    </lineage>
</organism>
<name>A0A5S9IN01_UABAM</name>
<keyword evidence="1" id="KW-0812">Transmembrane</keyword>
<keyword evidence="1" id="KW-0472">Membrane</keyword>
<protein>
    <submittedName>
        <fullName evidence="2">Uncharacterized protein</fullName>
    </submittedName>
</protein>
<dbReference type="EMBL" id="AP019860">
    <property type="protein sequence ID" value="BBM84507.1"/>
    <property type="molecule type" value="Genomic_DNA"/>
</dbReference>
<gene>
    <name evidence="2" type="ORF">UABAM_02868</name>
</gene>
<dbReference type="RefSeq" id="WP_151968655.1">
    <property type="nucleotide sequence ID" value="NZ_AP019860.1"/>
</dbReference>
<keyword evidence="3" id="KW-1185">Reference proteome</keyword>
<dbReference type="AlphaFoldDB" id="A0A5S9IN01"/>
<sequence length="87" mass="9683">MKKIEIRVNQETVSLLLLLILFLCCFLIADYKLAVIGILAYSAVRFSDVWDEALNFISIIKLPGEKLVIVTGWLVLLGALVKAFANS</sequence>
<evidence type="ECO:0000313" key="2">
    <source>
        <dbReference type="EMBL" id="BBM84507.1"/>
    </source>
</evidence>
<dbReference type="KEGG" id="uam:UABAM_02868"/>
<reference evidence="2 3" key="1">
    <citation type="submission" date="2019-08" db="EMBL/GenBank/DDBJ databases">
        <title>Complete genome sequence of Candidatus Uab amorphum.</title>
        <authorList>
            <person name="Shiratori T."/>
            <person name="Suzuki S."/>
            <person name="Kakizawa Y."/>
            <person name="Ishida K."/>
        </authorList>
    </citation>
    <scope>NUCLEOTIDE SEQUENCE [LARGE SCALE GENOMIC DNA]</scope>
    <source>
        <strain evidence="2 3">SRT547</strain>
    </source>
</reference>